<keyword evidence="1" id="KW-0732">Signal</keyword>
<dbReference type="SUPFAM" id="SSF69318">
    <property type="entry name" value="Integrin alpha N-terminal domain"/>
    <property type="match status" value="1"/>
</dbReference>
<reference evidence="2" key="1">
    <citation type="submission" date="2021-02" db="EMBL/GenBank/DDBJ databases">
        <authorList>
            <person name="Nowell W R."/>
        </authorList>
    </citation>
    <scope>NUCLEOTIDE SEQUENCE</scope>
</reference>
<evidence type="ECO:0000313" key="3">
    <source>
        <dbReference type="Proteomes" id="UP000663868"/>
    </source>
</evidence>
<accession>A0A820PY89</accession>
<dbReference type="Proteomes" id="UP000663868">
    <property type="component" value="Unassembled WGS sequence"/>
</dbReference>
<dbReference type="InterPro" id="IPR013517">
    <property type="entry name" value="FG-GAP"/>
</dbReference>
<dbReference type="InterPro" id="IPR028994">
    <property type="entry name" value="Integrin_alpha_N"/>
</dbReference>
<evidence type="ECO:0000256" key="1">
    <source>
        <dbReference type="ARBA" id="ARBA00022729"/>
    </source>
</evidence>
<sequence length="101" mass="11502">NGFFDPPTIYIAEFKYEVLFIDDLNNDKKPDFILAQSKDYKISIYYNVDNGMFPNVRIFPANGDPFVLKPIDINGDGKMEIIVSCYDGKAYAYIGLLTILC</sequence>
<dbReference type="AlphaFoldDB" id="A0A820PY89"/>
<dbReference type="Pfam" id="PF13517">
    <property type="entry name" value="FG-GAP_3"/>
    <property type="match status" value="1"/>
</dbReference>
<dbReference type="Gene3D" id="2.130.10.130">
    <property type="entry name" value="Integrin alpha, N-terminal"/>
    <property type="match status" value="1"/>
</dbReference>
<comment type="caution">
    <text evidence="2">The sequence shown here is derived from an EMBL/GenBank/DDBJ whole genome shotgun (WGS) entry which is preliminary data.</text>
</comment>
<protein>
    <recommendedName>
        <fullName evidence="4">VCBS repeat-containing protein</fullName>
    </recommendedName>
</protein>
<organism evidence="2 3">
    <name type="scientific">Adineta steineri</name>
    <dbReference type="NCBI Taxonomy" id="433720"/>
    <lineage>
        <taxon>Eukaryota</taxon>
        <taxon>Metazoa</taxon>
        <taxon>Spiralia</taxon>
        <taxon>Gnathifera</taxon>
        <taxon>Rotifera</taxon>
        <taxon>Eurotatoria</taxon>
        <taxon>Bdelloidea</taxon>
        <taxon>Adinetida</taxon>
        <taxon>Adinetidae</taxon>
        <taxon>Adineta</taxon>
    </lineage>
</organism>
<feature type="non-terminal residue" evidence="2">
    <location>
        <position position="1"/>
    </location>
</feature>
<proteinExistence type="predicted"/>
<gene>
    <name evidence="2" type="ORF">KXQ929_LOCUS51677</name>
</gene>
<name>A0A820PY89_9BILA</name>
<dbReference type="EMBL" id="CAJOBB010025984">
    <property type="protein sequence ID" value="CAF4412473.1"/>
    <property type="molecule type" value="Genomic_DNA"/>
</dbReference>
<evidence type="ECO:0008006" key="4">
    <source>
        <dbReference type="Google" id="ProtNLM"/>
    </source>
</evidence>
<evidence type="ECO:0000313" key="2">
    <source>
        <dbReference type="EMBL" id="CAF4412473.1"/>
    </source>
</evidence>